<keyword evidence="2" id="KW-0238">DNA-binding</keyword>
<feature type="domain" description="HTH cro/C1-type" evidence="5">
    <location>
        <begin position="11"/>
        <end position="66"/>
    </location>
</feature>
<accession>A0A3S9MYE3</accession>
<organism evidence="6 7">
    <name type="scientific">Nonlabens ponticola</name>
    <dbReference type="NCBI Taxonomy" id="2496866"/>
    <lineage>
        <taxon>Bacteria</taxon>
        <taxon>Pseudomonadati</taxon>
        <taxon>Bacteroidota</taxon>
        <taxon>Flavobacteriia</taxon>
        <taxon>Flavobacteriales</taxon>
        <taxon>Flavobacteriaceae</taxon>
        <taxon>Nonlabens</taxon>
    </lineage>
</organism>
<reference evidence="6 7" key="1">
    <citation type="submission" date="2018-12" db="EMBL/GenBank/DDBJ databases">
        <title>Complete genome of Nonlabens sp. MJ115.</title>
        <authorList>
            <person name="Choi H.S."/>
            <person name="Jung J."/>
        </authorList>
    </citation>
    <scope>NUCLEOTIDE SEQUENCE [LARGE SCALE GENOMIC DNA]</scope>
    <source>
        <strain evidence="6 7">MJ115</strain>
    </source>
</reference>
<gene>
    <name evidence="6" type="ORF">EJ995_07965</name>
</gene>
<dbReference type="RefSeq" id="WP_126447341.1">
    <property type="nucleotide sequence ID" value="NZ_CP034549.1"/>
</dbReference>
<protein>
    <submittedName>
        <fullName evidence="6">XRE family transcriptional regulator</fullName>
    </submittedName>
</protein>
<feature type="region of interest" description="Disordered" evidence="4">
    <location>
        <begin position="102"/>
        <end position="125"/>
    </location>
</feature>
<evidence type="ECO:0000256" key="1">
    <source>
        <dbReference type="ARBA" id="ARBA00023015"/>
    </source>
</evidence>
<dbReference type="AlphaFoldDB" id="A0A3S9MYE3"/>
<dbReference type="OrthoDB" id="1034290at2"/>
<keyword evidence="3" id="KW-0804">Transcription</keyword>
<dbReference type="InterPro" id="IPR010982">
    <property type="entry name" value="Lambda_DNA-bd_dom_sf"/>
</dbReference>
<keyword evidence="7" id="KW-1185">Reference proteome</keyword>
<keyword evidence="1" id="KW-0805">Transcription regulation</keyword>
<feature type="compositionally biased region" description="Polar residues" evidence="4">
    <location>
        <begin position="110"/>
        <end position="125"/>
    </location>
</feature>
<sequence>MTDSQRFSKRLEQIMDAHDLNASSFAQLIGVGRSSISHILSGRNKPSLDFVMSVVDQFDGITYDWLLNGKDDYSTIKKSKESATVNSKVEEKTEAIKVNVSKEEIKKPTDPTQNKTIVTDNTPSSNQINKGKNISKVILIYNDGTFEELTSK</sequence>
<evidence type="ECO:0000256" key="3">
    <source>
        <dbReference type="ARBA" id="ARBA00023163"/>
    </source>
</evidence>
<name>A0A3S9MYE3_9FLAO</name>
<evidence type="ECO:0000259" key="5">
    <source>
        <dbReference type="PROSITE" id="PS50943"/>
    </source>
</evidence>
<dbReference type="SMART" id="SM00530">
    <property type="entry name" value="HTH_XRE"/>
    <property type="match status" value="1"/>
</dbReference>
<dbReference type="EMBL" id="CP034549">
    <property type="protein sequence ID" value="AZQ44169.1"/>
    <property type="molecule type" value="Genomic_DNA"/>
</dbReference>
<dbReference type="Gene3D" id="1.10.260.40">
    <property type="entry name" value="lambda repressor-like DNA-binding domains"/>
    <property type="match status" value="1"/>
</dbReference>
<evidence type="ECO:0000256" key="4">
    <source>
        <dbReference type="SAM" id="MobiDB-lite"/>
    </source>
</evidence>
<dbReference type="PANTHER" id="PTHR40661">
    <property type="match status" value="1"/>
</dbReference>
<dbReference type="PANTHER" id="PTHR40661:SF3">
    <property type="entry name" value="FELS-1 PROPHAGE TRANSCRIPTIONAL REGULATOR"/>
    <property type="match status" value="1"/>
</dbReference>
<dbReference type="KEGG" id="noj:EJ995_07965"/>
<dbReference type="Pfam" id="PF01381">
    <property type="entry name" value="HTH_3"/>
    <property type="match status" value="1"/>
</dbReference>
<evidence type="ECO:0000256" key="2">
    <source>
        <dbReference type="ARBA" id="ARBA00023125"/>
    </source>
</evidence>
<dbReference type="GO" id="GO:0003677">
    <property type="term" value="F:DNA binding"/>
    <property type="evidence" value="ECO:0007669"/>
    <property type="project" value="UniProtKB-KW"/>
</dbReference>
<dbReference type="SUPFAM" id="SSF47413">
    <property type="entry name" value="lambda repressor-like DNA-binding domains"/>
    <property type="match status" value="1"/>
</dbReference>
<dbReference type="InterPro" id="IPR001387">
    <property type="entry name" value="Cro/C1-type_HTH"/>
</dbReference>
<dbReference type="Proteomes" id="UP000279600">
    <property type="component" value="Chromosome"/>
</dbReference>
<evidence type="ECO:0000313" key="7">
    <source>
        <dbReference type="Proteomes" id="UP000279600"/>
    </source>
</evidence>
<dbReference type="PROSITE" id="PS50943">
    <property type="entry name" value="HTH_CROC1"/>
    <property type="match status" value="1"/>
</dbReference>
<evidence type="ECO:0000313" key="6">
    <source>
        <dbReference type="EMBL" id="AZQ44169.1"/>
    </source>
</evidence>
<proteinExistence type="predicted"/>
<dbReference type="CDD" id="cd00093">
    <property type="entry name" value="HTH_XRE"/>
    <property type="match status" value="1"/>
</dbReference>